<dbReference type="Pfam" id="PF06985">
    <property type="entry name" value="HET"/>
    <property type="match status" value="1"/>
</dbReference>
<sequence length="837" mass="93041">MLSYPRSPTPPEDRSPPRSQSPHCVSWAPEVTETWAQQTEITWSSSDFLPFHDKWFLNDTVPAPPELASPHRYHAIQDSQVRLLRLAPGDQGDPLRCALKPVDLRRIAHVADGRRPAYKYQALSYAWGDEEPTENLMINVEPNPQVIDDVFRQSLQDDLRNKAVGLLKIRPNLMQALVRLRAKKEAIWLWVDAICINQEDELEKNHQLTKMPTVFGNAWSVAIWIGHDSDPTAQDMAMKFIPTILNLTLLDRLLARSKPDEATLKYWVAFAALLRRPWFSRRWVIQEVAFAKRAALRCGDNIVNWLDFVDAVELFFRKLNRIRALYSASELSKQRPDALNRVESAGALALLQASNGVLRKGANGAVLDRLWRLEALVMRFTSFETTDPRDTVYALMSLASDVPIDSNGAEGHSDETEGHQTLISQYHRDPVDTFIDFVKSCIETSGSLDAICRHWAPALKEEMPSWIGLVDQAPFGPPGRFMGRINGDSLVGDPGSQVFNASKGTKASVTFPLFQDAARVERHPHSADQDNKKRKRQDDDSESVDMTLGEGTPVRETQPADGSARPAQNAGTHQDLSTQGAKTSTTADRSKSDQSQTPEQGLRIRHFKGTLLVKGLVLRRIRRVSPRVVDGTISDECLELLGWQRGNGAAAAATDVNEIPDPLWRTLVADRGFNGRNAPTWCKRACAHALTRTSPEGDLNTSKILERAVVPDLVMEFLRRVQSVVWSRKFFETGPWLGDQRPAAVAAPAEAAGAGAEDSAPLVGMGSRHIRARDLVCILFGCSVPVILRPLGTSAANKTVTVRSMGECFVYGKMDGEAFAGLSKDDVDARTVTFEMW</sequence>
<reference evidence="3" key="1">
    <citation type="submission" date="2021-03" db="EMBL/GenBank/DDBJ databases">
        <title>Revisited historic fungal species revealed as producer of novel bioactive compounds through whole genome sequencing and comparative genomics.</title>
        <authorList>
            <person name="Vignolle G.A."/>
            <person name="Hochenegger N."/>
            <person name="Mach R.L."/>
            <person name="Mach-Aigner A.R."/>
            <person name="Javad Rahimi M."/>
            <person name="Salim K.A."/>
            <person name="Chan C.M."/>
            <person name="Lim L.B.L."/>
            <person name="Cai F."/>
            <person name="Druzhinina I.S."/>
            <person name="U'Ren J.M."/>
            <person name="Derntl C."/>
        </authorList>
    </citation>
    <scope>NUCLEOTIDE SEQUENCE</scope>
    <source>
        <strain evidence="3">TUCIM 5799</strain>
    </source>
</reference>
<keyword evidence="4" id="KW-1185">Reference proteome</keyword>
<feature type="region of interest" description="Disordered" evidence="1">
    <location>
        <begin position="520"/>
        <end position="602"/>
    </location>
</feature>
<proteinExistence type="predicted"/>
<feature type="compositionally biased region" description="Polar residues" evidence="1">
    <location>
        <begin position="569"/>
        <end position="599"/>
    </location>
</feature>
<dbReference type="EMBL" id="JAFIMR010000002">
    <property type="protein sequence ID" value="KAI1881138.1"/>
    <property type="molecule type" value="Genomic_DNA"/>
</dbReference>
<evidence type="ECO:0000313" key="4">
    <source>
        <dbReference type="Proteomes" id="UP000829685"/>
    </source>
</evidence>
<organism evidence="3 4">
    <name type="scientific">Neoarthrinium moseri</name>
    <dbReference type="NCBI Taxonomy" id="1658444"/>
    <lineage>
        <taxon>Eukaryota</taxon>
        <taxon>Fungi</taxon>
        <taxon>Dikarya</taxon>
        <taxon>Ascomycota</taxon>
        <taxon>Pezizomycotina</taxon>
        <taxon>Sordariomycetes</taxon>
        <taxon>Xylariomycetidae</taxon>
        <taxon>Amphisphaeriales</taxon>
        <taxon>Apiosporaceae</taxon>
        <taxon>Neoarthrinium</taxon>
    </lineage>
</organism>
<feature type="domain" description="Heterokaryon incompatibility" evidence="2">
    <location>
        <begin position="120"/>
        <end position="287"/>
    </location>
</feature>
<gene>
    <name evidence="3" type="ORF">JX265_001378</name>
</gene>
<dbReference type="InterPro" id="IPR052895">
    <property type="entry name" value="HetReg/Transcr_Mod"/>
</dbReference>
<evidence type="ECO:0000259" key="2">
    <source>
        <dbReference type="Pfam" id="PF06985"/>
    </source>
</evidence>
<name>A0A9P9WXX6_9PEZI</name>
<comment type="caution">
    <text evidence="3">The sequence shown here is derived from an EMBL/GenBank/DDBJ whole genome shotgun (WGS) entry which is preliminary data.</text>
</comment>
<evidence type="ECO:0000256" key="1">
    <source>
        <dbReference type="SAM" id="MobiDB-lite"/>
    </source>
</evidence>
<protein>
    <recommendedName>
        <fullName evidence="2">Heterokaryon incompatibility domain-containing protein</fullName>
    </recommendedName>
</protein>
<evidence type="ECO:0000313" key="3">
    <source>
        <dbReference type="EMBL" id="KAI1881138.1"/>
    </source>
</evidence>
<feature type="compositionally biased region" description="Basic and acidic residues" evidence="1">
    <location>
        <begin position="520"/>
        <end position="531"/>
    </location>
</feature>
<dbReference type="PANTHER" id="PTHR24148">
    <property type="entry name" value="ANKYRIN REPEAT DOMAIN-CONTAINING PROTEIN 39 HOMOLOG-RELATED"/>
    <property type="match status" value="1"/>
</dbReference>
<dbReference type="PANTHER" id="PTHR24148:SF64">
    <property type="entry name" value="HETEROKARYON INCOMPATIBILITY DOMAIN-CONTAINING PROTEIN"/>
    <property type="match status" value="1"/>
</dbReference>
<dbReference type="Proteomes" id="UP000829685">
    <property type="component" value="Unassembled WGS sequence"/>
</dbReference>
<accession>A0A9P9WXX6</accession>
<dbReference type="AlphaFoldDB" id="A0A9P9WXX6"/>
<feature type="region of interest" description="Disordered" evidence="1">
    <location>
        <begin position="1"/>
        <end position="24"/>
    </location>
</feature>
<dbReference type="InterPro" id="IPR010730">
    <property type="entry name" value="HET"/>
</dbReference>